<comment type="caution">
    <text evidence="2">The sequence shown here is derived from an EMBL/GenBank/DDBJ whole genome shotgun (WGS) entry which is preliminary data.</text>
</comment>
<accession>A0AAP0HXM0</accession>
<protein>
    <submittedName>
        <fullName evidence="2">Uncharacterized protein</fullName>
    </submittedName>
</protein>
<feature type="region of interest" description="Disordered" evidence="1">
    <location>
        <begin position="185"/>
        <end position="243"/>
    </location>
</feature>
<sequence>MMSPAGLSAVSALSVSSRWSPFLRLVVLPGLSAVSGLAVSLFSPSRRAGLRHRRYLSLSLVSDSGNTHDQELFSFHRDHSPCDGFEEVLNCYNVFAQLLRLSATPEQSVDDEAVYLNVAGKSSKGRVYGLGSVGRKKRRYGAPGATTSRTRGCGAAGEFDVVAEQLRKVMEFMHRRLGMDMDEIGLAQEQPPPPPPPPPPHDQRIPPQIDPVDPPQQGDNVGRETLPLPVTKKKQAAVSASTRTKITKRITKASYKNTTKSQQQHNFIPISLLLVSLVSQAIARARFSYIAAAERRKEAALSPPPLAKNNGGPKVRAMGGVALRPPHHMIAITRALGQPRQGPRGGQSHSFAAYVDGRLCPTYVQGPFGP</sequence>
<dbReference type="AlphaFoldDB" id="A0AAP0HXM0"/>
<evidence type="ECO:0000313" key="3">
    <source>
        <dbReference type="Proteomes" id="UP001419268"/>
    </source>
</evidence>
<dbReference type="Proteomes" id="UP001419268">
    <property type="component" value="Unassembled WGS sequence"/>
</dbReference>
<name>A0AAP0HXM0_9MAGN</name>
<evidence type="ECO:0000313" key="2">
    <source>
        <dbReference type="EMBL" id="KAK9100244.1"/>
    </source>
</evidence>
<reference evidence="2 3" key="1">
    <citation type="submission" date="2024-01" db="EMBL/GenBank/DDBJ databases">
        <title>Genome assemblies of Stephania.</title>
        <authorList>
            <person name="Yang L."/>
        </authorList>
    </citation>
    <scope>NUCLEOTIDE SEQUENCE [LARGE SCALE GENOMIC DNA]</scope>
    <source>
        <strain evidence="2">JXDWG</strain>
        <tissue evidence="2">Leaf</tissue>
    </source>
</reference>
<feature type="compositionally biased region" description="Pro residues" evidence="1">
    <location>
        <begin position="190"/>
        <end position="200"/>
    </location>
</feature>
<organism evidence="2 3">
    <name type="scientific">Stephania cephalantha</name>
    <dbReference type="NCBI Taxonomy" id="152367"/>
    <lineage>
        <taxon>Eukaryota</taxon>
        <taxon>Viridiplantae</taxon>
        <taxon>Streptophyta</taxon>
        <taxon>Embryophyta</taxon>
        <taxon>Tracheophyta</taxon>
        <taxon>Spermatophyta</taxon>
        <taxon>Magnoliopsida</taxon>
        <taxon>Ranunculales</taxon>
        <taxon>Menispermaceae</taxon>
        <taxon>Menispermoideae</taxon>
        <taxon>Cissampelideae</taxon>
        <taxon>Stephania</taxon>
    </lineage>
</organism>
<evidence type="ECO:0000256" key="1">
    <source>
        <dbReference type="SAM" id="MobiDB-lite"/>
    </source>
</evidence>
<gene>
    <name evidence="2" type="ORF">Scep_023674</name>
</gene>
<proteinExistence type="predicted"/>
<dbReference type="EMBL" id="JBBNAG010000010">
    <property type="protein sequence ID" value="KAK9100244.1"/>
    <property type="molecule type" value="Genomic_DNA"/>
</dbReference>
<keyword evidence="3" id="KW-1185">Reference proteome</keyword>